<dbReference type="Proteomes" id="UP000233551">
    <property type="component" value="Unassembled WGS sequence"/>
</dbReference>
<protein>
    <submittedName>
        <fullName evidence="1">Uncharacterized protein</fullName>
    </submittedName>
</protein>
<reference evidence="1 2" key="1">
    <citation type="submission" date="2017-11" db="EMBL/GenBank/DDBJ databases">
        <title>De-novo sequencing of pomegranate (Punica granatum L.) genome.</title>
        <authorList>
            <person name="Akparov Z."/>
            <person name="Amiraslanov A."/>
            <person name="Hajiyeva S."/>
            <person name="Abbasov M."/>
            <person name="Kaur K."/>
            <person name="Hamwieh A."/>
            <person name="Solovyev V."/>
            <person name="Salamov A."/>
            <person name="Braich B."/>
            <person name="Kosarev P."/>
            <person name="Mahmoud A."/>
            <person name="Hajiyev E."/>
            <person name="Babayeva S."/>
            <person name="Izzatullayeva V."/>
            <person name="Mammadov A."/>
            <person name="Mammadov A."/>
            <person name="Sharifova S."/>
            <person name="Ojaghi J."/>
            <person name="Eynullazada K."/>
            <person name="Bayramov B."/>
            <person name="Abdulazimova A."/>
            <person name="Shahmuradov I."/>
        </authorList>
    </citation>
    <scope>NUCLEOTIDE SEQUENCE [LARGE SCALE GENOMIC DNA]</scope>
    <source>
        <strain evidence="2">cv. AG2017</strain>
        <tissue evidence="1">Leaf</tissue>
    </source>
</reference>
<keyword evidence="2" id="KW-1185">Reference proteome</keyword>
<proteinExistence type="predicted"/>
<name>A0A2I0IJV6_PUNGR</name>
<dbReference type="AlphaFoldDB" id="A0A2I0IJV6"/>
<dbReference type="EMBL" id="PGOL01002924">
    <property type="protein sequence ID" value="PKI44298.1"/>
    <property type="molecule type" value="Genomic_DNA"/>
</dbReference>
<gene>
    <name evidence="1" type="ORF">CRG98_035372</name>
</gene>
<evidence type="ECO:0000313" key="2">
    <source>
        <dbReference type="Proteomes" id="UP000233551"/>
    </source>
</evidence>
<organism evidence="1 2">
    <name type="scientific">Punica granatum</name>
    <name type="common">Pomegranate</name>
    <dbReference type="NCBI Taxonomy" id="22663"/>
    <lineage>
        <taxon>Eukaryota</taxon>
        <taxon>Viridiplantae</taxon>
        <taxon>Streptophyta</taxon>
        <taxon>Embryophyta</taxon>
        <taxon>Tracheophyta</taxon>
        <taxon>Spermatophyta</taxon>
        <taxon>Magnoliopsida</taxon>
        <taxon>eudicotyledons</taxon>
        <taxon>Gunneridae</taxon>
        <taxon>Pentapetalae</taxon>
        <taxon>rosids</taxon>
        <taxon>malvids</taxon>
        <taxon>Myrtales</taxon>
        <taxon>Lythraceae</taxon>
        <taxon>Punica</taxon>
    </lineage>
</organism>
<comment type="caution">
    <text evidence="1">The sequence shown here is derived from an EMBL/GenBank/DDBJ whole genome shotgun (WGS) entry which is preliminary data.</text>
</comment>
<evidence type="ECO:0000313" key="1">
    <source>
        <dbReference type="EMBL" id="PKI44298.1"/>
    </source>
</evidence>
<accession>A0A2I0IJV6</accession>
<sequence>MTWNIEPRVILDQAGYKIKPYGSIKRVPLNHRIGYKIKHVRAPRLTEGGIGGFNLGEVQLGELAGGEVIAGERELDVSNCGFLDHQVSIIRIIQLMRTTHWRRELRDSIWERYKSISWREVRSLRENAAGCL</sequence>